<dbReference type="STRING" id="933852.A0A0C3ALG6"/>
<keyword evidence="6" id="KW-1185">Reference proteome</keyword>
<keyword evidence="2" id="KW-0808">Transferase</keyword>
<evidence type="ECO:0000256" key="2">
    <source>
        <dbReference type="ARBA" id="ARBA00022679"/>
    </source>
</evidence>
<organism evidence="5 6">
    <name type="scientific">Serendipita vermifera MAFF 305830</name>
    <dbReference type="NCBI Taxonomy" id="933852"/>
    <lineage>
        <taxon>Eukaryota</taxon>
        <taxon>Fungi</taxon>
        <taxon>Dikarya</taxon>
        <taxon>Basidiomycota</taxon>
        <taxon>Agaricomycotina</taxon>
        <taxon>Agaricomycetes</taxon>
        <taxon>Sebacinales</taxon>
        <taxon>Serendipitaceae</taxon>
        <taxon>Serendipita</taxon>
    </lineage>
</organism>
<dbReference type="Pfam" id="PF11380">
    <property type="entry name" value="Stealth_CR2"/>
    <property type="match status" value="1"/>
</dbReference>
<protein>
    <recommendedName>
        <fullName evidence="7">Stealth protein CR3 conserved region 3 domain-containing protein</fullName>
    </recommendedName>
</protein>
<dbReference type="InterPro" id="IPR047141">
    <property type="entry name" value="Stealth"/>
</dbReference>
<evidence type="ECO:0000259" key="4">
    <source>
        <dbReference type="Pfam" id="PF17102"/>
    </source>
</evidence>
<dbReference type="PANTHER" id="PTHR24045">
    <property type="match status" value="1"/>
</dbReference>
<comment type="similarity">
    <text evidence="1">Belongs to the stealth family.</text>
</comment>
<dbReference type="HOGENOM" id="CLU_005484_2_1_1"/>
<reference evidence="5 6" key="1">
    <citation type="submission" date="2014-04" db="EMBL/GenBank/DDBJ databases">
        <authorList>
            <consortium name="DOE Joint Genome Institute"/>
            <person name="Kuo A."/>
            <person name="Zuccaro A."/>
            <person name="Kohler A."/>
            <person name="Nagy L.G."/>
            <person name="Floudas D."/>
            <person name="Copeland A."/>
            <person name="Barry K.W."/>
            <person name="Cichocki N."/>
            <person name="Veneault-Fourrey C."/>
            <person name="LaButti K."/>
            <person name="Lindquist E.A."/>
            <person name="Lipzen A."/>
            <person name="Lundell T."/>
            <person name="Morin E."/>
            <person name="Murat C."/>
            <person name="Sun H."/>
            <person name="Tunlid A."/>
            <person name="Henrissat B."/>
            <person name="Grigoriev I.V."/>
            <person name="Hibbett D.S."/>
            <person name="Martin F."/>
            <person name="Nordberg H.P."/>
            <person name="Cantor M.N."/>
            <person name="Hua S.X."/>
        </authorList>
    </citation>
    <scope>NUCLEOTIDE SEQUENCE [LARGE SCALE GENOMIC DNA]</scope>
    <source>
        <strain evidence="5 6">MAFF 305830</strain>
    </source>
</reference>
<proteinExistence type="inferred from homology"/>
<dbReference type="InterPro" id="IPR021520">
    <property type="entry name" value="Stealth_CR2"/>
</dbReference>
<name>A0A0C3ALG6_SERVB</name>
<evidence type="ECO:0008006" key="7">
    <source>
        <dbReference type="Google" id="ProtNLM"/>
    </source>
</evidence>
<dbReference type="Pfam" id="PF17102">
    <property type="entry name" value="Stealth_CR3"/>
    <property type="match status" value="1"/>
</dbReference>
<dbReference type="GO" id="GO:0005794">
    <property type="term" value="C:Golgi apparatus"/>
    <property type="evidence" value="ECO:0007669"/>
    <property type="project" value="TreeGrafter"/>
</dbReference>
<evidence type="ECO:0000313" key="5">
    <source>
        <dbReference type="EMBL" id="KIM25435.1"/>
    </source>
</evidence>
<accession>A0A0C3ALG6</accession>
<dbReference type="AlphaFoldDB" id="A0A0C3ALG6"/>
<dbReference type="GO" id="GO:0046835">
    <property type="term" value="P:carbohydrate phosphorylation"/>
    <property type="evidence" value="ECO:0007669"/>
    <property type="project" value="TreeGrafter"/>
</dbReference>
<sequence length="580" mass="66543">KSSGELDVVWIWTNGSDPLFQSAISHAEGHTQGLDTKTSRVGLSKGAKLYRDHDELRYSLRSVLLHFGQHTSNFHLLTTDVGSRYGSRFGILPQWLDFSSSAAPQAWRDGGVKLNLVHHSQFFENLNNSTFNSFSIESQLHRVTTASDPLYVTNDDFFFTKNLAPTDFYSSAYGIVLRMDPGLLVSGDEWPKDTPSGEWQPLKYSNWLLSERFGERSRPYMIHVAKTISPAILRELDEIWPDEFLTTAGHRFRGQRDVYTTFLHGHYIVERWRELLLWSWVVGRWGKDDDTLGEAELDSMWDDLGGMETEESLLIYVQLRKTLEKARMKEAFRHTNETEPTATEYVFSSLDGYPYALTHRPLGFWPKTGQGADAALEEDRIDWDKQAWARCKIQRSMCFPKGKSASEMFVHLMHTHAEVCGDCVIQALLGASGQLGLEAFLPPVHRIRYAGRKGRIVNDVDPFSVPRLPLSKVPDTDSFKLQRVLNGAGTIRVRDWVLRAMERYRFVIGDTPVRFGMLSSPLTTNRFFKKIQTDDSLALLTVNDDVRIKADMVDFIFREFLEKRWQFPSAWENVLYTTEL</sequence>
<dbReference type="PANTHER" id="PTHR24045:SF0">
    <property type="entry name" value="N-ACETYLGLUCOSAMINE-1-PHOSPHOTRANSFERASE SUBUNITS ALPHA_BETA"/>
    <property type="match status" value="1"/>
</dbReference>
<dbReference type="EMBL" id="KN824314">
    <property type="protein sequence ID" value="KIM25435.1"/>
    <property type="molecule type" value="Genomic_DNA"/>
</dbReference>
<feature type="domain" description="Stealth protein CR3 conserved region 3" evidence="4">
    <location>
        <begin position="223"/>
        <end position="270"/>
    </location>
</feature>
<dbReference type="OrthoDB" id="263283at2759"/>
<dbReference type="GO" id="GO:0003976">
    <property type="term" value="F:UDP-N-acetylglucosamine-lysosomal-enzyme N-acetylglucosaminephosphotransferase activity"/>
    <property type="evidence" value="ECO:0007669"/>
    <property type="project" value="TreeGrafter"/>
</dbReference>
<dbReference type="InterPro" id="IPR031357">
    <property type="entry name" value="Stealth_CR3"/>
</dbReference>
<evidence type="ECO:0000259" key="3">
    <source>
        <dbReference type="Pfam" id="PF11380"/>
    </source>
</evidence>
<feature type="domain" description="Stealth protein CR2 conserved region 2" evidence="3">
    <location>
        <begin position="50"/>
        <end position="172"/>
    </location>
</feature>
<dbReference type="Proteomes" id="UP000054097">
    <property type="component" value="Unassembled WGS sequence"/>
</dbReference>
<evidence type="ECO:0000256" key="1">
    <source>
        <dbReference type="ARBA" id="ARBA00007583"/>
    </source>
</evidence>
<evidence type="ECO:0000313" key="6">
    <source>
        <dbReference type="Proteomes" id="UP000054097"/>
    </source>
</evidence>
<reference evidence="6" key="2">
    <citation type="submission" date="2015-01" db="EMBL/GenBank/DDBJ databases">
        <title>Evolutionary Origins and Diversification of the Mycorrhizal Mutualists.</title>
        <authorList>
            <consortium name="DOE Joint Genome Institute"/>
            <consortium name="Mycorrhizal Genomics Consortium"/>
            <person name="Kohler A."/>
            <person name="Kuo A."/>
            <person name="Nagy L.G."/>
            <person name="Floudas D."/>
            <person name="Copeland A."/>
            <person name="Barry K.W."/>
            <person name="Cichocki N."/>
            <person name="Veneault-Fourrey C."/>
            <person name="LaButti K."/>
            <person name="Lindquist E.A."/>
            <person name="Lipzen A."/>
            <person name="Lundell T."/>
            <person name="Morin E."/>
            <person name="Murat C."/>
            <person name="Riley R."/>
            <person name="Ohm R."/>
            <person name="Sun H."/>
            <person name="Tunlid A."/>
            <person name="Henrissat B."/>
            <person name="Grigoriev I.V."/>
            <person name="Hibbett D.S."/>
            <person name="Martin F."/>
        </authorList>
    </citation>
    <scope>NUCLEOTIDE SEQUENCE [LARGE SCALE GENOMIC DNA]</scope>
    <source>
        <strain evidence="6">MAFF 305830</strain>
    </source>
</reference>
<feature type="non-terminal residue" evidence="5">
    <location>
        <position position="1"/>
    </location>
</feature>
<gene>
    <name evidence="5" type="ORF">M408DRAFT_315499</name>
</gene>